<reference evidence="4" key="1">
    <citation type="submission" date="2016-06" db="UniProtKB">
        <authorList>
            <consortium name="WormBaseParasite"/>
        </authorList>
    </citation>
    <scope>IDENTIFICATION</scope>
</reference>
<dbReference type="AlphaFoldDB" id="A0A183IQX0"/>
<dbReference type="WBParaSite" id="SBAD_0000625201-mRNA-1">
    <property type="protein sequence ID" value="SBAD_0000625201-mRNA-1"/>
    <property type="gene ID" value="SBAD_0000625201"/>
</dbReference>
<dbReference type="OrthoDB" id="10264777at2759"/>
<evidence type="ECO:0000256" key="1">
    <source>
        <dbReference type="ARBA" id="ARBA00022801"/>
    </source>
</evidence>
<evidence type="ECO:0000313" key="2">
    <source>
        <dbReference type="EMBL" id="VDP08965.1"/>
    </source>
</evidence>
<reference evidence="2 3" key="2">
    <citation type="submission" date="2018-11" db="EMBL/GenBank/DDBJ databases">
        <authorList>
            <consortium name="Pathogen Informatics"/>
        </authorList>
    </citation>
    <scope>NUCLEOTIDE SEQUENCE [LARGE SCALE GENOMIC DNA]</scope>
</reference>
<dbReference type="GO" id="GO:0008448">
    <property type="term" value="F:N-acetylglucosamine-6-phosphate deacetylase activity"/>
    <property type="evidence" value="ECO:0007669"/>
    <property type="project" value="TreeGrafter"/>
</dbReference>
<proteinExistence type="predicted"/>
<keyword evidence="1" id="KW-0378">Hydrolase</keyword>
<gene>
    <name evidence="2" type="ORF">SBAD_LOCUS6017</name>
</gene>
<keyword evidence="3" id="KW-1185">Reference proteome</keyword>
<organism evidence="4">
    <name type="scientific">Soboliphyme baturini</name>
    <dbReference type="NCBI Taxonomy" id="241478"/>
    <lineage>
        <taxon>Eukaryota</taxon>
        <taxon>Metazoa</taxon>
        <taxon>Ecdysozoa</taxon>
        <taxon>Nematoda</taxon>
        <taxon>Enoplea</taxon>
        <taxon>Dorylaimia</taxon>
        <taxon>Dioctophymatida</taxon>
        <taxon>Dioctophymatoidea</taxon>
        <taxon>Soboliphymatidae</taxon>
        <taxon>Soboliphyme</taxon>
    </lineage>
</organism>
<dbReference type="PANTHER" id="PTHR11113:SF14">
    <property type="entry name" value="N-ACETYLGLUCOSAMINE-6-PHOSPHATE DEACETYLASE"/>
    <property type="match status" value="1"/>
</dbReference>
<sequence length="92" mass="10468">MGSLQRLKWSQCENLPDGLGQFVNCQVLRNGRLVNDHLWTKGGKIIDPRPVFFESKQSPDFQVDCDGLTIAPGFIDIQINGIRFRRSKYSSL</sequence>
<protein>
    <submittedName>
        <fullName evidence="4">N-acetylglucosamine-6-phosphate deacetylase</fullName>
    </submittedName>
</protein>
<evidence type="ECO:0000313" key="3">
    <source>
        <dbReference type="Proteomes" id="UP000270296"/>
    </source>
</evidence>
<dbReference type="PANTHER" id="PTHR11113">
    <property type="entry name" value="N-ACETYLGLUCOSAMINE-6-PHOSPHATE DEACETYLASE"/>
    <property type="match status" value="1"/>
</dbReference>
<dbReference type="Proteomes" id="UP000270296">
    <property type="component" value="Unassembled WGS sequence"/>
</dbReference>
<name>A0A183IQX0_9BILA</name>
<dbReference type="EMBL" id="UZAM01009419">
    <property type="protein sequence ID" value="VDP08965.1"/>
    <property type="molecule type" value="Genomic_DNA"/>
</dbReference>
<accession>A0A183IQX0</accession>
<dbReference type="GO" id="GO:0006046">
    <property type="term" value="P:N-acetylglucosamine catabolic process"/>
    <property type="evidence" value="ECO:0007669"/>
    <property type="project" value="TreeGrafter"/>
</dbReference>
<evidence type="ECO:0000313" key="4">
    <source>
        <dbReference type="WBParaSite" id="SBAD_0000625201-mRNA-1"/>
    </source>
</evidence>